<dbReference type="Pfam" id="PF09351">
    <property type="entry name" value="DUF1993"/>
    <property type="match status" value="1"/>
</dbReference>
<dbReference type="InterPro" id="IPR018531">
    <property type="entry name" value="DUF1993"/>
</dbReference>
<dbReference type="RefSeq" id="WP_072855351.1">
    <property type="nucleotide sequence ID" value="NZ_FQUE01000001.1"/>
</dbReference>
<gene>
    <name evidence="1" type="ORF">SAMN05444339_101212</name>
</gene>
<evidence type="ECO:0000313" key="2">
    <source>
        <dbReference type="Proteomes" id="UP000183987"/>
    </source>
</evidence>
<dbReference type="STRING" id="366533.SAMN05444339_101212"/>
<dbReference type="Proteomes" id="UP000183987">
    <property type="component" value="Unassembled WGS sequence"/>
</dbReference>
<evidence type="ECO:0008006" key="3">
    <source>
        <dbReference type="Google" id="ProtNLM"/>
    </source>
</evidence>
<dbReference type="OrthoDB" id="338237at2"/>
<name>A0A1M4T0T5_LOKAT</name>
<dbReference type="PANTHER" id="PTHR36922:SF1">
    <property type="entry name" value="DUF1993 DOMAIN-CONTAINING PROTEIN"/>
    <property type="match status" value="1"/>
</dbReference>
<dbReference type="EMBL" id="FQUE01000001">
    <property type="protein sequence ID" value="SHE38112.1"/>
    <property type="molecule type" value="Genomic_DNA"/>
</dbReference>
<protein>
    <recommendedName>
        <fullName evidence="3">DUF1993 domain-containing protein</fullName>
    </recommendedName>
</protein>
<dbReference type="PANTHER" id="PTHR36922">
    <property type="entry name" value="BLL2446 PROTEIN"/>
    <property type="match status" value="1"/>
</dbReference>
<dbReference type="Gene3D" id="1.20.120.450">
    <property type="entry name" value="dinb family like domain"/>
    <property type="match status" value="1"/>
</dbReference>
<reference evidence="2" key="1">
    <citation type="submission" date="2016-11" db="EMBL/GenBank/DDBJ databases">
        <authorList>
            <person name="Varghese N."/>
            <person name="Submissions S."/>
        </authorList>
    </citation>
    <scope>NUCLEOTIDE SEQUENCE [LARGE SCALE GENOMIC DNA]</scope>
    <source>
        <strain evidence="2">DSM 29326</strain>
    </source>
</reference>
<dbReference type="SUPFAM" id="SSF109854">
    <property type="entry name" value="DinB/YfiT-like putative metalloenzymes"/>
    <property type="match status" value="1"/>
</dbReference>
<proteinExistence type="predicted"/>
<dbReference type="InterPro" id="IPR034660">
    <property type="entry name" value="DinB/YfiT-like"/>
</dbReference>
<sequence length="166" mass="18262">MYQTVVPPLQRSLTALARILSKAEAHCTERKIAPEVLLQSRLYPDMLPLVRQVQLTCDFATRLNARLAGAPVPSHPDTETTFIGLRERIAAVQAELANAAPGAFADAATRDVTFKAGPSDMTLSGQDYFAHYALPQFYFHMTMAYAILRHNGVVLGKRDYMAAPEA</sequence>
<keyword evidence="2" id="KW-1185">Reference proteome</keyword>
<accession>A0A1M4T0T5</accession>
<evidence type="ECO:0000313" key="1">
    <source>
        <dbReference type="EMBL" id="SHE38112.1"/>
    </source>
</evidence>
<dbReference type="AlphaFoldDB" id="A0A1M4T0T5"/>
<organism evidence="1 2">
    <name type="scientific">Loktanella atrilutea</name>
    <dbReference type="NCBI Taxonomy" id="366533"/>
    <lineage>
        <taxon>Bacteria</taxon>
        <taxon>Pseudomonadati</taxon>
        <taxon>Pseudomonadota</taxon>
        <taxon>Alphaproteobacteria</taxon>
        <taxon>Rhodobacterales</taxon>
        <taxon>Roseobacteraceae</taxon>
        <taxon>Loktanella</taxon>
    </lineage>
</organism>